<keyword evidence="4 10" id="KW-0812">Transmembrane</keyword>
<reference evidence="11" key="1">
    <citation type="journal article" date="2016" name="Insect Biochem. Mol. Biol.">
        <title>Multifaceted biological insights from a draft genome sequence of the tobacco hornworm moth, Manduca sexta.</title>
        <authorList>
            <person name="Kanost M.R."/>
            <person name="Arrese E.L."/>
            <person name="Cao X."/>
            <person name="Chen Y.R."/>
            <person name="Chellapilla S."/>
            <person name="Goldsmith M.R."/>
            <person name="Grosse-Wilde E."/>
            <person name="Heckel D.G."/>
            <person name="Herndon N."/>
            <person name="Jiang H."/>
            <person name="Papanicolaou A."/>
            <person name="Qu J."/>
            <person name="Soulages J.L."/>
            <person name="Vogel H."/>
            <person name="Walters J."/>
            <person name="Waterhouse R.M."/>
            <person name="Ahn S.J."/>
            <person name="Almeida F.C."/>
            <person name="An C."/>
            <person name="Aqrawi P."/>
            <person name="Bretschneider A."/>
            <person name="Bryant W.B."/>
            <person name="Bucks S."/>
            <person name="Chao H."/>
            <person name="Chevignon G."/>
            <person name="Christen J.M."/>
            <person name="Clarke D.F."/>
            <person name="Dittmer N.T."/>
            <person name="Ferguson L.C.F."/>
            <person name="Garavelou S."/>
            <person name="Gordon K.H.J."/>
            <person name="Gunaratna R.T."/>
            <person name="Han Y."/>
            <person name="Hauser F."/>
            <person name="He Y."/>
            <person name="Heidel-Fischer H."/>
            <person name="Hirsh A."/>
            <person name="Hu Y."/>
            <person name="Jiang H."/>
            <person name="Kalra D."/>
            <person name="Klinner C."/>
            <person name="Konig C."/>
            <person name="Kovar C."/>
            <person name="Kroll A.R."/>
            <person name="Kuwar S.S."/>
            <person name="Lee S.L."/>
            <person name="Lehman R."/>
            <person name="Li K."/>
            <person name="Li Z."/>
            <person name="Liang H."/>
            <person name="Lovelace S."/>
            <person name="Lu Z."/>
            <person name="Mansfield J.H."/>
            <person name="McCulloch K.J."/>
            <person name="Mathew T."/>
            <person name="Morton B."/>
            <person name="Muzny D.M."/>
            <person name="Neunemann D."/>
            <person name="Ongeri F."/>
            <person name="Pauchet Y."/>
            <person name="Pu L.L."/>
            <person name="Pyrousis I."/>
            <person name="Rao X.J."/>
            <person name="Redding A."/>
            <person name="Roesel C."/>
            <person name="Sanchez-Gracia A."/>
            <person name="Schaack S."/>
            <person name="Shukla A."/>
            <person name="Tetreau G."/>
            <person name="Wang Y."/>
            <person name="Xiong G.H."/>
            <person name="Traut W."/>
            <person name="Walsh T.K."/>
            <person name="Worley K.C."/>
            <person name="Wu D."/>
            <person name="Wu W."/>
            <person name="Wu Y.Q."/>
            <person name="Zhang X."/>
            <person name="Zou Z."/>
            <person name="Zucker H."/>
            <person name="Briscoe A.D."/>
            <person name="Burmester T."/>
            <person name="Clem R.J."/>
            <person name="Feyereisen R."/>
            <person name="Grimmelikhuijzen C.J.P."/>
            <person name="Hamodrakas S.J."/>
            <person name="Hansson B.S."/>
            <person name="Huguet E."/>
            <person name="Jermiin L.S."/>
            <person name="Lan Q."/>
            <person name="Lehman H.K."/>
            <person name="Lorenzen M."/>
            <person name="Merzendorfer H."/>
            <person name="Michalopoulos I."/>
            <person name="Morton D.B."/>
            <person name="Muthukrishnan S."/>
            <person name="Oakeshott J.G."/>
            <person name="Palmer W."/>
            <person name="Park Y."/>
            <person name="Passarelli A.L."/>
            <person name="Rozas J."/>
            <person name="Schwartz L.M."/>
            <person name="Smith W."/>
            <person name="Southgate A."/>
            <person name="Vilcinskas A."/>
            <person name="Vogt R."/>
            <person name="Wang P."/>
            <person name="Werren J."/>
            <person name="Yu X.Q."/>
            <person name="Zhou J.J."/>
            <person name="Brown S.J."/>
            <person name="Scherer S.E."/>
            <person name="Richards S."/>
            <person name="Blissard G.W."/>
        </authorList>
    </citation>
    <scope>NUCLEOTIDE SEQUENCE</scope>
</reference>
<dbReference type="PANTHER" id="PTHR11157:SF126">
    <property type="entry name" value="ELONGATION OF VERY LONG CHAIN FATTY ACIDS PROTEIN"/>
    <property type="match status" value="1"/>
</dbReference>
<dbReference type="GO" id="GO:0009922">
    <property type="term" value="F:fatty acid elongase activity"/>
    <property type="evidence" value="ECO:0007669"/>
    <property type="project" value="UniProtKB-EC"/>
</dbReference>
<feature type="transmembrane region" description="Helical" evidence="10">
    <location>
        <begin position="112"/>
        <end position="129"/>
    </location>
</feature>
<keyword evidence="12" id="KW-1185">Reference proteome</keyword>
<dbReference type="InterPro" id="IPR002076">
    <property type="entry name" value="ELO_fam"/>
</dbReference>
<evidence type="ECO:0000256" key="1">
    <source>
        <dbReference type="ARBA" id="ARBA00004141"/>
    </source>
</evidence>
<dbReference type="PANTHER" id="PTHR11157">
    <property type="entry name" value="FATTY ACID ACYL TRANSFERASE-RELATED"/>
    <property type="match status" value="1"/>
</dbReference>
<evidence type="ECO:0000256" key="3">
    <source>
        <dbReference type="ARBA" id="ARBA00022679"/>
    </source>
</evidence>
<comment type="similarity">
    <text evidence="10">Belongs to the ELO family.</text>
</comment>
<dbReference type="GO" id="GO:0019367">
    <property type="term" value="P:fatty acid elongation, saturated fatty acid"/>
    <property type="evidence" value="ECO:0007669"/>
    <property type="project" value="TreeGrafter"/>
</dbReference>
<dbReference type="GO" id="GO:0034625">
    <property type="term" value="P:fatty acid elongation, monounsaturated fatty acid"/>
    <property type="evidence" value="ECO:0007669"/>
    <property type="project" value="TreeGrafter"/>
</dbReference>
<organism evidence="11 12">
    <name type="scientific">Manduca sexta</name>
    <name type="common">Tobacco hawkmoth</name>
    <name type="synonym">Tobacco hornworm</name>
    <dbReference type="NCBI Taxonomy" id="7130"/>
    <lineage>
        <taxon>Eukaryota</taxon>
        <taxon>Metazoa</taxon>
        <taxon>Ecdysozoa</taxon>
        <taxon>Arthropoda</taxon>
        <taxon>Hexapoda</taxon>
        <taxon>Insecta</taxon>
        <taxon>Pterygota</taxon>
        <taxon>Neoptera</taxon>
        <taxon>Endopterygota</taxon>
        <taxon>Lepidoptera</taxon>
        <taxon>Glossata</taxon>
        <taxon>Ditrysia</taxon>
        <taxon>Bombycoidea</taxon>
        <taxon>Sphingidae</taxon>
        <taxon>Sphinginae</taxon>
        <taxon>Sphingini</taxon>
        <taxon>Manduca</taxon>
    </lineage>
</organism>
<dbReference type="Proteomes" id="UP000791440">
    <property type="component" value="Unassembled WGS sequence"/>
</dbReference>
<feature type="transmembrane region" description="Helical" evidence="10">
    <location>
        <begin position="179"/>
        <end position="198"/>
    </location>
</feature>
<keyword evidence="5 10" id="KW-0276">Fatty acid metabolism</keyword>
<feature type="transmembrane region" description="Helical" evidence="10">
    <location>
        <begin position="37"/>
        <end position="63"/>
    </location>
</feature>
<evidence type="ECO:0000256" key="2">
    <source>
        <dbReference type="ARBA" id="ARBA00022516"/>
    </source>
</evidence>
<evidence type="ECO:0000256" key="4">
    <source>
        <dbReference type="ARBA" id="ARBA00022692"/>
    </source>
</evidence>
<dbReference type="GO" id="GO:0005789">
    <property type="term" value="C:endoplasmic reticulum membrane"/>
    <property type="evidence" value="ECO:0007669"/>
    <property type="project" value="TreeGrafter"/>
</dbReference>
<accession>A0A922CEJ0</accession>
<evidence type="ECO:0000256" key="8">
    <source>
        <dbReference type="ARBA" id="ARBA00023136"/>
    </source>
</evidence>
<feature type="transmembrane region" description="Helical" evidence="10">
    <location>
        <begin position="6"/>
        <end position="25"/>
    </location>
</feature>
<keyword evidence="6 10" id="KW-1133">Transmembrane helix</keyword>
<dbReference type="Pfam" id="PF01151">
    <property type="entry name" value="ELO"/>
    <property type="match status" value="1"/>
</dbReference>
<evidence type="ECO:0000256" key="6">
    <source>
        <dbReference type="ARBA" id="ARBA00022989"/>
    </source>
</evidence>
<comment type="subcellular location">
    <subcellularLocation>
        <location evidence="1">Membrane</location>
        <topology evidence="1">Multi-pass membrane protein</topology>
    </subcellularLocation>
</comment>
<proteinExistence type="inferred from homology"/>
<evidence type="ECO:0000256" key="10">
    <source>
        <dbReference type="RuleBase" id="RU361115"/>
    </source>
</evidence>
<evidence type="ECO:0000256" key="5">
    <source>
        <dbReference type="ARBA" id="ARBA00022832"/>
    </source>
</evidence>
<name>A0A922CEJ0_MANSE</name>
<protein>
    <recommendedName>
        <fullName evidence="10">Elongation of very long chain fatty acids protein</fullName>
        <ecNumber evidence="10">2.3.1.199</ecNumber>
    </recommendedName>
    <alternativeName>
        <fullName evidence="10">Very-long-chain 3-oxoacyl-CoA synthase</fullName>
    </alternativeName>
</protein>
<keyword evidence="9 10" id="KW-0275">Fatty acid biosynthesis</keyword>
<dbReference type="GO" id="GO:0034626">
    <property type="term" value="P:fatty acid elongation, polyunsaturated fatty acid"/>
    <property type="evidence" value="ECO:0007669"/>
    <property type="project" value="TreeGrafter"/>
</dbReference>
<feature type="transmembrane region" description="Helical" evidence="10">
    <location>
        <begin position="83"/>
        <end position="105"/>
    </location>
</feature>
<evidence type="ECO:0000313" key="12">
    <source>
        <dbReference type="Proteomes" id="UP000791440"/>
    </source>
</evidence>
<gene>
    <name evidence="11" type="ORF">O3G_MSEX002384</name>
</gene>
<dbReference type="GO" id="GO:0042761">
    <property type="term" value="P:very long-chain fatty acid biosynthetic process"/>
    <property type="evidence" value="ECO:0007669"/>
    <property type="project" value="TreeGrafter"/>
</dbReference>
<feature type="transmembrane region" description="Helical" evidence="10">
    <location>
        <begin position="149"/>
        <end position="167"/>
    </location>
</feature>
<sequence length="217" mass="25472">MNPNDVAFILITYLLFTFKVGPYIMEKRQPFQIKTFIVIYNVFKIINSVILGSRTIAVLYWKYMAASILDLFDTVFLVICKKYSLVTFHQAFYNVLLLITAWSCLKYDPTDQWMCTNMMSCFIHTVIYVYNALTTMEPTYAKYLWWKKYLMIVLMIQFVLVATQVVIQASTSQCQIHAGTYWVGLLNLSLYICLLIDFHHKTYGAGEVNFTNNKYYE</sequence>
<evidence type="ECO:0000256" key="9">
    <source>
        <dbReference type="ARBA" id="ARBA00023160"/>
    </source>
</evidence>
<reference evidence="11" key="2">
    <citation type="submission" date="2020-12" db="EMBL/GenBank/DDBJ databases">
        <authorList>
            <person name="Kanost M."/>
        </authorList>
    </citation>
    <scope>NUCLEOTIDE SEQUENCE</scope>
</reference>
<dbReference type="EC" id="2.3.1.199" evidence="10"/>
<keyword evidence="2 10" id="KW-0444">Lipid biosynthesis</keyword>
<evidence type="ECO:0000313" key="11">
    <source>
        <dbReference type="EMBL" id="KAG6442473.1"/>
    </source>
</evidence>
<keyword evidence="3 10" id="KW-0808">Transferase</keyword>
<comment type="catalytic activity">
    <reaction evidence="10">
        <text>a very-long-chain acyl-CoA + malonyl-CoA + H(+) = a very-long-chain 3-oxoacyl-CoA + CO2 + CoA</text>
        <dbReference type="Rhea" id="RHEA:32727"/>
        <dbReference type="ChEBI" id="CHEBI:15378"/>
        <dbReference type="ChEBI" id="CHEBI:16526"/>
        <dbReference type="ChEBI" id="CHEBI:57287"/>
        <dbReference type="ChEBI" id="CHEBI:57384"/>
        <dbReference type="ChEBI" id="CHEBI:90725"/>
        <dbReference type="ChEBI" id="CHEBI:90736"/>
        <dbReference type="EC" id="2.3.1.199"/>
    </reaction>
</comment>
<comment type="caution">
    <text evidence="11">The sequence shown here is derived from an EMBL/GenBank/DDBJ whole genome shotgun (WGS) entry which is preliminary data.</text>
</comment>
<evidence type="ECO:0000256" key="7">
    <source>
        <dbReference type="ARBA" id="ARBA00023098"/>
    </source>
</evidence>
<dbReference type="AlphaFoldDB" id="A0A922CEJ0"/>
<keyword evidence="7 10" id="KW-0443">Lipid metabolism</keyword>
<keyword evidence="8 10" id="KW-0472">Membrane</keyword>
<dbReference type="EMBL" id="JH668293">
    <property type="protein sequence ID" value="KAG6442473.1"/>
    <property type="molecule type" value="Genomic_DNA"/>
</dbReference>
<dbReference type="GO" id="GO:0030148">
    <property type="term" value="P:sphingolipid biosynthetic process"/>
    <property type="evidence" value="ECO:0007669"/>
    <property type="project" value="TreeGrafter"/>
</dbReference>